<dbReference type="EMBL" id="GG662828">
    <property type="protein sequence ID" value="EAR88993.1"/>
    <property type="molecule type" value="Genomic_DNA"/>
</dbReference>
<keyword evidence="2" id="KW-1185">Reference proteome</keyword>
<dbReference type="GeneID" id="7840684"/>
<protein>
    <submittedName>
        <fullName evidence="1">Uncharacterized protein</fullName>
    </submittedName>
</protein>
<organism evidence="1 2">
    <name type="scientific">Tetrahymena thermophila (strain SB210)</name>
    <dbReference type="NCBI Taxonomy" id="312017"/>
    <lineage>
        <taxon>Eukaryota</taxon>
        <taxon>Sar</taxon>
        <taxon>Alveolata</taxon>
        <taxon>Ciliophora</taxon>
        <taxon>Intramacronucleata</taxon>
        <taxon>Oligohymenophorea</taxon>
        <taxon>Hymenostomatida</taxon>
        <taxon>Tetrahymenina</taxon>
        <taxon>Tetrahymenidae</taxon>
        <taxon>Tetrahymena</taxon>
    </lineage>
</organism>
<name>Q22UH7_TETTS</name>
<sequence>MNNLQIMDQGNLLYQQESCYQMCYFSLPIQDILIDVVFKSKTYQIADKVYFNQI</sequence>
<dbReference type="Proteomes" id="UP000009168">
    <property type="component" value="Unassembled WGS sequence"/>
</dbReference>
<reference evidence="2" key="1">
    <citation type="journal article" date="2006" name="PLoS Biol.">
        <title>Macronuclear genome sequence of the ciliate Tetrahymena thermophila, a model eukaryote.</title>
        <authorList>
            <person name="Eisen J.A."/>
            <person name="Coyne R.S."/>
            <person name="Wu M."/>
            <person name="Wu D."/>
            <person name="Thiagarajan M."/>
            <person name="Wortman J.R."/>
            <person name="Badger J.H."/>
            <person name="Ren Q."/>
            <person name="Amedeo P."/>
            <person name="Jones K.M."/>
            <person name="Tallon L.J."/>
            <person name="Delcher A.L."/>
            <person name="Salzberg S.L."/>
            <person name="Silva J.C."/>
            <person name="Haas B.J."/>
            <person name="Majoros W.H."/>
            <person name="Farzad M."/>
            <person name="Carlton J.M."/>
            <person name="Smith R.K. Jr."/>
            <person name="Garg J."/>
            <person name="Pearlman R.E."/>
            <person name="Karrer K.M."/>
            <person name="Sun L."/>
            <person name="Manning G."/>
            <person name="Elde N.C."/>
            <person name="Turkewitz A.P."/>
            <person name="Asai D.J."/>
            <person name="Wilkes D.E."/>
            <person name="Wang Y."/>
            <person name="Cai H."/>
            <person name="Collins K."/>
            <person name="Stewart B.A."/>
            <person name="Lee S.R."/>
            <person name="Wilamowska K."/>
            <person name="Weinberg Z."/>
            <person name="Ruzzo W.L."/>
            <person name="Wloga D."/>
            <person name="Gaertig J."/>
            <person name="Frankel J."/>
            <person name="Tsao C.-C."/>
            <person name="Gorovsky M.A."/>
            <person name="Keeling P.J."/>
            <person name="Waller R.F."/>
            <person name="Patron N.J."/>
            <person name="Cherry J.M."/>
            <person name="Stover N.A."/>
            <person name="Krieger C.J."/>
            <person name="del Toro C."/>
            <person name="Ryder H.F."/>
            <person name="Williamson S.C."/>
            <person name="Barbeau R.A."/>
            <person name="Hamilton E.P."/>
            <person name="Orias E."/>
        </authorList>
    </citation>
    <scope>NUCLEOTIDE SEQUENCE [LARGE SCALE GENOMIC DNA]</scope>
    <source>
        <strain evidence="2">SB210</strain>
    </source>
</reference>
<dbReference type="InParanoid" id="Q22UH7"/>
<evidence type="ECO:0000313" key="2">
    <source>
        <dbReference type="Proteomes" id="UP000009168"/>
    </source>
</evidence>
<evidence type="ECO:0000313" key="1">
    <source>
        <dbReference type="EMBL" id="EAR88993.1"/>
    </source>
</evidence>
<dbReference type="RefSeq" id="XP_001009238.1">
    <property type="nucleotide sequence ID" value="XM_001009238.1"/>
</dbReference>
<dbReference type="AlphaFoldDB" id="Q22UH7"/>
<dbReference type="KEGG" id="tet:TTHERM_00554480"/>
<gene>
    <name evidence="1" type="ORF">TTHERM_00554480</name>
</gene>
<proteinExistence type="predicted"/>
<accession>Q22UH7</accession>
<dbReference type="HOGENOM" id="CLU_3054582_0_0_1"/>